<accession>A0AA86PUZ4</accession>
<name>A0AA86PUZ4_9EUKA</name>
<reference evidence="2 3" key="2">
    <citation type="submission" date="2024-07" db="EMBL/GenBank/DDBJ databases">
        <authorList>
            <person name="Akdeniz Z."/>
        </authorList>
    </citation>
    <scope>NUCLEOTIDE SEQUENCE [LARGE SCALE GENOMIC DNA]</scope>
</reference>
<gene>
    <name evidence="1" type="ORF">HINF_LOCUS29212</name>
    <name evidence="2" type="ORF">HINF_LOCUS30401</name>
</gene>
<evidence type="ECO:0000313" key="3">
    <source>
        <dbReference type="Proteomes" id="UP001642409"/>
    </source>
</evidence>
<comment type="caution">
    <text evidence="1">The sequence shown here is derived from an EMBL/GenBank/DDBJ whole genome shotgun (WGS) entry which is preliminary data.</text>
</comment>
<dbReference type="GO" id="GO:0004386">
    <property type="term" value="F:helicase activity"/>
    <property type="evidence" value="ECO:0007669"/>
    <property type="project" value="UniProtKB-KW"/>
</dbReference>
<dbReference type="Gene3D" id="3.40.50.410">
    <property type="entry name" value="von Willebrand factor, type A domain"/>
    <property type="match status" value="1"/>
</dbReference>
<keyword evidence="1" id="KW-0547">Nucleotide-binding</keyword>
<evidence type="ECO:0000313" key="1">
    <source>
        <dbReference type="EMBL" id="CAI9941567.1"/>
    </source>
</evidence>
<dbReference type="EMBL" id="CATOUU010000694">
    <property type="protein sequence ID" value="CAI9941567.1"/>
    <property type="molecule type" value="Genomic_DNA"/>
</dbReference>
<evidence type="ECO:0000313" key="2">
    <source>
        <dbReference type="EMBL" id="CAL6025563.1"/>
    </source>
</evidence>
<sequence>MQSDSESSSIKIDISSSDDVENIQPQINVNLRDNQKYRTLLLLDATLSMDELLQKTSVVLKPIFSSIRNLTNQFEMMVAVYRNYQDGELLFQHSAWESSPDNLQHFLQNAVARGGSTEGQEAIEVGLQFANSQELNQIILIGDAPPNSKYQIKQHRKVLSEDYWAKTQFKSTHYQDELVLLVSKRVKVHCIYLKNGAKQSFEEIAAETDGECAEMKSGKDVGEQLKEFITDKIGKMMGK</sequence>
<dbReference type="SUPFAM" id="SSF53300">
    <property type="entry name" value="vWA-like"/>
    <property type="match status" value="1"/>
</dbReference>
<keyword evidence="1" id="KW-0067">ATP-binding</keyword>
<keyword evidence="1" id="KW-0378">Hydrolase</keyword>
<organism evidence="1">
    <name type="scientific">Hexamita inflata</name>
    <dbReference type="NCBI Taxonomy" id="28002"/>
    <lineage>
        <taxon>Eukaryota</taxon>
        <taxon>Metamonada</taxon>
        <taxon>Diplomonadida</taxon>
        <taxon>Hexamitidae</taxon>
        <taxon>Hexamitinae</taxon>
        <taxon>Hexamita</taxon>
    </lineage>
</organism>
<dbReference type="AlphaFoldDB" id="A0AA86PUZ4"/>
<protein>
    <submittedName>
        <fullName evidence="1">Helicase-related protein</fullName>
    </submittedName>
    <submittedName>
        <fullName evidence="2">Helicase-related_protein</fullName>
    </submittedName>
</protein>
<dbReference type="EMBL" id="CAXDID020000099">
    <property type="protein sequence ID" value="CAL6025563.1"/>
    <property type="molecule type" value="Genomic_DNA"/>
</dbReference>
<keyword evidence="1" id="KW-0347">Helicase</keyword>
<dbReference type="InterPro" id="IPR036465">
    <property type="entry name" value="vWFA_dom_sf"/>
</dbReference>
<dbReference type="Proteomes" id="UP001642409">
    <property type="component" value="Unassembled WGS sequence"/>
</dbReference>
<reference evidence="1" key="1">
    <citation type="submission" date="2023-06" db="EMBL/GenBank/DDBJ databases">
        <authorList>
            <person name="Kurt Z."/>
        </authorList>
    </citation>
    <scope>NUCLEOTIDE SEQUENCE</scope>
</reference>
<keyword evidence="3" id="KW-1185">Reference proteome</keyword>
<proteinExistence type="predicted"/>